<dbReference type="Pfam" id="PF00730">
    <property type="entry name" value="HhH-GPD"/>
    <property type="match status" value="1"/>
</dbReference>
<evidence type="ECO:0000256" key="4">
    <source>
        <dbReference type="ARBA" id="ARBA00023204"/>
    </source>
</evidence>
<organism evidence="7 8">
    <name type="scientific">Aquipseudomonas alcaligenes</name>
    <name type="common">Pseudomonas alcaligenes</name>
    <dbReference type="NCBI Taxonomy" id="43263"/>
    <lineage>
        <taxon>Bacteria</taxon>
        <taxon>Pseudomonadati</taxon>
        <taxon>Pseudomonadota</taxon>
        <taxon>Gammaproteobacteria</taxon>
        <taxon>Pseudomonadales</taxon>
        <taxon>Pseudomonadaceae</taxon>
        <taxon>Aquipseudomonas</taxon>
    </lineage>
</organism>
<evidence type="ECO:0000256" key="1">
    <source>
        <dbReference type="ARBA" id="ARBA00000086"/>
    </source>
</evidence>
<dbReference type="PANTHER" id="PTHR43003">
    <property type="entry name" value="DNA-3-METHYLADENINE GLYCOSYLASE"/>
    <property type="match status" value="1"/>
</dbReference>
<gene>
    <name evidence="7" type="ORF">SAMN05878282_108177</name>
</gene>
<keyword evidence="3" id="KW-0227">DNA damage</keyword>
<dbReference type="SUPFAM" id="SSF48150">
    <property type="entry name" value="DNA-glycosylase"/>
    <property type="match status" value="1"/>
</dbReference>
<dbReference type="EMBL" id="FTMP01000008">
    <property type="protein sequence ID" value="SIQ81989.1"/>
    <property type="molecule type" value="Genomic_DNA"/>
</dbReference>
<dbReference type="GO" id="GO:0032993">
    <property type="term" value="C:protein-DNA complex"/>
    <property type="evidence" value="ECO:0007669"/>
    <property type="project" value="TreeGrafter"/>
</dbReference>
<sequence>MTQLDLEIPMPADYRLADLLNFHRRDAQALAERVTDDGLDKGLLWQGLPACLSLRFAVHSVQVSLQVDGVIDDDPRPLEALAARMLGLTQPVHAFEAAYSAHPLLGRLIAVNRGLRVPQAASAFEALTWAISGQQISLAVAITLRRRLIQLAGQQHSGGLFCYPDAVAVAALDEDVLGQAGFSRAKSQTLRRLAREVVEGRLPLDQWQADAPAEVIAEHLLALKGIGPWTVDYALLRGFARLDGSLHGDAAVRRQLQRLLGAEEKLTQSFVRDWLQPFAPWRALVAAHLWALP</sequence>
<proteinExistence type="predicted"/>
<evidence type="ECO:0000259" key="6">
    <source>
        <dbReference type="SMART" id="SM01009"/>
    </source>
</evidence>
<name>A0A1N6VVV1_AQUAC</name>
<dbReference type="InterPro" id="IPR010316">
    <property type="entry name" value="AlkA_N"/>
</dbReference>
<feature type="domain" description="DNA-3-methyladenine glycosylase AlkA N-terminal" evidence="6">
    <location>
        <begin position="5"/>
        <end position="122"/>
    </location>
</feature>
<keyword evidence="4" id="KW-0234">DNA repair</keyword>
<evidence type="ECO:0000259" key="5">
    <source>
        <dbReference type="SMART" id="SM00478"/>
    </source>
</evidence>
<dbReference type="InterPro" id="IPR003265">
    <property type="entry name" value="HhH-GPD_domain"/>
</dbReference>
<dbReference type="CDD" id="cd00056">
    <property type="entry name" value="ENDO3c"/>
    <property type="match status" value="1"/>
</dbReference>
<dbReference type="GO" id="GO:0008725">
    <property type="term" value="F:DNA-3-methyladenine glycosylase activity"/>
    <property type="evidence" value="ECO:0007669"/>
    <property type="project" value="TreeGrafter"/>
</dbReference>
<comment type="catalytic activity">
    <reaction evidence="1">
        <text>Hydrolysis of alkylated DNA, releasing 3-methyladenine, 3-methylguanine, 7-methylguanine and 7-methyladenine.</text>
        <dbReference type="EC" id="3.2.2.21"/>
    </reaction>
</comment>
<evidence type="ECO:0000256" key="2">
    <source>
        <dbReference type="ARBA" id="ARBA00012000"/>
    </source>
</evidence>
<dbReference type="InterPro" id="IPR051912">
    <property type="entry name" value="Alkylbase_DNA_Glycosylase/TA"/>
</dbReference>
<accession>A0A1N6VVV1</accession>
<dbReference type="GO" id="GO:0043916">
    <property type="term" value="F:DNA-7-methylguanine glycosylase activity"/>
    <property type="evidence" value="ECO:0007669"/>
    <property type="project" value="TreeGrafter"/>
</dbReference>
<dbReference type="AlphaFoldDB" id="A0A1N6VVV1"/>
<dbReference type="Gene3D" id="1.10.340.30">
    <property type="entry name" value="Hypothetical protein, domain 2"/>
    <property type="match status" value="1"/>
</dbReference>
<dbReference type="PANTHER" id="PTHR43003:SF13">
    <property type="entry name" value="DNA-3-METHYLADENINE GLYCOSYLASE 2"/>
    <property type="match status" value="1"/>
</dbReference>
<dbReference type="SMART" id="SM01009">
    <property type="entry name" value="AlkA_N"/>
    <property type="match status" value="1"/>
</dbReference>
<dbReference type="GO" id="GO:0032131">
    <property type="term" value="F:alkylated DNA binding"/>
    <property type="evidence" value="ECO:0007669"/>
    <property type="project" value="TreeGrafter"/>
</dbReference>
<feature type="domain" description="HhH-GPD" evidence="5">
    <location>
        <begin position="132"/>
        <end position="293"/>
    </location>
</feature>
<dbReference type="Gene3D" id="3.30.310.20">
    <property type="entry name" value="DNA-3-methyladenine glycosylase AlkA, N-terminal domain"/>
    <property type="match status" value="1"/>
</dbReference>
<dbReference type="RefSeq" id="WP_076428364.1">
    <property type="nucleotide sequence ID" value="NZ_FTMP01000008.1"/>
</dbReference>
<reference evidence="7 8" key="1">
    <citation type="submission" date="2017-01" db="EMBL/GenBank/DDBJ databases">
        <authorList>
            <person name="Mah S.A."/>
            <person name="Swanson W.J."/>
            <person name="Moy G.W."/>
            <person name="Vacquier V.D."/>
        </authorList>
    </citation>
    <scope>NUCLEOTIDE SEQUENCE [LARGE SCALE GENOMIC DNA]</scope>
    <source>
        <strain evidence="7 8">RU36E</strain>
    </source>
</reference>
<protein>
    <recommendedName>
        <fullName evidence="2">DNA-3-methyladenine glycosylase II</fullName>
        <ecNumber evidence="2">3.2.2.21</ecNumber>
    </recommendedName>
</protein>
<dbReference type="SMART" id="SM00478">
    <property type="entry name" value="ENDO3c"/>
    <property type="match status" value="1"/>
</dbReference>
<evidence type="ECO:0000256" key="3">
    <source>
        <dbReference type="ARBA" id="ARBA00022763"/>
    </source>
</evidence>
<dbReference type="InterPro" id="IPR011257">
    <property type="entry name" value="DNA_glycosylase"/>
</dbReference>
<dbReference type="Proteomes" id="UP000185841">
    <property type="component" value="Unassembled WGS sequence"/>
</dbReference>
<evidence type="ECO:0000313" key="8">
    <source>
        <dbReference type="Proteomes" id="UP000185841"/>
    </source>
</evidence>
<dbReference type="GO" id="GO:0006285">
    <property type="term" value="P:base-excision repair, AP site formation"/>
    <property type="evidence" value="ECO:0007669"/>
    <property type="project" value="TreeGrafter"/>
</dbReference>
<evidence type="ECO:0000313" key="7">
    <source>
        <dbReference type="EMBL" id="SIQ81989.1"/>
    </source>
</evidence>
<dbReference type="EC" id="3.2.2.21" evidence="2"/>
<dbReference type="GO" id="GO:0006307">
    <property type="term" value="P:DNA alkylation repair"/>
    <property type="evidence" value="ECO:0007669"/>
    <property type="project" value="TreeGrafter"/>
</dbReference>
<dbReference type="InterPro" id="IPR037046">
    <property type="entry name" value="AlkA_N_sf"/>
</dbReference>
<dbReference type="GO" id="GO:0005737">
    <property type="term" value="C:cytoplasm"/>
    <property type="evidence" value="ECO:0007669"/>
    <property type="project" value="TreeGrafter"/>
</dbReference>